<evidence type="ECO:0000256" key="1">
    <source>
        <dbReference type="SAM" id="MobiDB-lite"/>
    </source>
</evidence>
<gene>
    <name evidence="2" type="ORF">AB1Y20_014348</name>
</gene>
<proteinExistence type="predicted"/>
<feature type="region of interest" description="Disordered" evidence="1">
    <location>
        <begin position="216"/>
        <end position="240"/>
    </location>
</feature>
<feature type="compositionally biased region" description="Basic and acidic residues" evidence="1">
    <location>
        <begin position="107"/>
        <end position="119"/>
    </location>
</feature>
<feature type="compositionally biased region" description="Basic residues" evidence="1">
    <location>
        <begin position="224"/>
        <end position="233"/>
    </location>
</feature>
<reference evidence="2 3" key="1">
    <citation type="journal article" date="2024" name="Science">
        <title>Giant polyketide synthase enzymes in the biosynthesis of giant marine polyether toxins.</title>
        <authorList>
            <person name="Fallon T.R."/>
            <person name="Shende V.V."/>
            <person name="Wierzbicki I.H."/>
            <person name="Pendleton A.L."/>
            <person name="Watervoot N.F."/>
            <person name="Auber R.P."/>
            <person name="Gonzalez D.J."/>
            <person name="Wisecaver J.H."/>
            <person name="Moore B.S."/>
        </authorList>
    </citation>
    <scope>NUCLEOTIDE SEQUENCE [LARGE SCALE GENOMIC DNA]</scope>
    <source>
        <strain evidence="2 3">12B1</strain>
    </source>
</reference>
<dbReference type="AlphaFoldDB" id="A0AB34IHD4"/>
<feature type="region of interest" description="Disordered" evidence="1">
    <location>
        <begin position="107"/>
        <end position="131"/>
    </location>
</feature>
<feature type="compositionally biased region" description="Low complexity" evidence="1">
    <location>
        <begin position="169"/>
        <end position="187"/>
    </location>
</feature>
<evidence type="ECO:0000313" key="3">
    <source>
        <dbReference type="Proteomes" id="UP001515480"/>
    </source>
</evidence>
<sequence length="658" mass="69709">MHDSAAISRAAAAAAASLREAHCSLFARLLEAEETRRAHALQSALSREGGWREYAEALREAWGAAAARVEGAGGSLAAGSLEPVGRHVGALATALRTAEELARRRGEAEAEAEGRESCRETGGAASRGALQSRRGRALLEAGVSEEMLLHLSDDELEALWEAMQLSSRGAPAAPQGEAPRAAAGGAAKMRGSSQMQGASRRPSLLPQHTAVALHASHPSPLTPHAHHPPHPHPHSPPLPLVSLILPTLTRHHYPSSASSFPPSPATTTPPDLADHGFTPEMLQQLDFSEVETLWEGLHDDKGHGDASATIEADPIAHRELSAVPGPSARAIEEMEALVARLRTAGSRPRRSAPPPAAAHSHPPPPRELRLRPAASSYPPPQHGEGGTEVAYSTAARSNLLAPTIVFANSEIEPAHEGGFHGIQLHERAAIETAEQAVRAVMRAQSRGFGQLPPEERSALPPADAPRGGGAFPIAAHGKAPPPCADDRPPTARQSFAMWAERDRQQESLGMRGECRGKGWGGGAAGAAGTKGSRTQSDEWRDARREKERGAREAQVQQAQARMEAEREYEAAQLREYEENARKNAMNDAHRRAPAVKARPSNDSCARAGEARRQAELEVQQAAEAKLRPPPPPPAAAPPPKDAAAGSSFFSSLASWFGS</sequence>
<dbReference type="EMBL" id="JBGBPQ010000028">
    <property type="protein sequence ID" value="KAL1496758.1"/>
    <property type="molecule type" value="Genomic_DNA"/>
</dbReference>
<feature type="region of interest" description="Disordered" evidence="1">
    <location>
        <begin position="449"/>
        <end position="470"/>
    </location>
</feature>
<feature type="compositionally biased region" description="Low complexity" evidence="1">
    <location>
        <begin position="552"/>
        <end position="561"/>
    </location>
</feature>
<feature type="compositionally biased region" description="Pro residues" evidence="1">
    <location>
        <begin position="627"/>
        <end position="640"/>
    </location>
</feature>
<organism evidence="2 3">
    <name type="scientific">Prymnesium parvum</name>
    <name type="common">Toxic golden alga</name>
    <dbReference type="NCBI Taxonomy" id="97485"/>
    <lineage>
        <taxon>Eukaryota</taxon>
        <taxon>Haptista</taxon>
        <taxon>Haptophyta</taxon>
        <taxon>Prymnesiophyceae</taxon>
        <taxon>Prymnesiales</taxon>
        <taxon>Prymnesiaceae</taxon>
        <taxon>Prymnesium</taxon>
    </lineage>
</organism>
<dbReference type="Proteomes" id="UP001515480">
    <property type="component" value="Unassembled WGS sequence"/>
</dbReference>
<feature type="region of interest" description="Disordered" evidence="1">
    <location>
        <begin position="578"/>
        <end position="646"/>
    </location>
</feature>
<feature type="compositionally biased region" description="Pro residues" evidence="1">
    <location>
        <begin position="351"/>
        <end position="363"/>
    </location>
</feature>
<feature type="compositionally biased region" description="Basic and acidic residues" evidence="1">
    <location>
        <begin position="535"/>
        <end position="551"/>
    </location>
</feature>
<protein>
    <submittedName>
        <fullName evidence="2">Uncharacterized protein</fullName>
    </submittedName>
</protein>
<keyword evidence="3" id="KW-1185">Reference proteome</keyword>
<accession>A0AB34IHD4</accession>
<comment type="caution">
    <text evidence="2">The sequence shown here is derived from an EMBL/GenBank/DDBJ whole genome shotgun (WGS) entry which is preliminary data.</text>
</comment>
<evidence type="ECO:0000313" key="2">
    <source>
        <dbReference type="EMBL" id="KAL1496758.1"/>
    </source>
</evidence>
<feature type="region of interest" description="Disordered" evidence="1">
    <location>
        <begin position="342"/>
        <end position="389"/>
    </location>
</feature>
<feature type="region of interest" description="Disordered" evidence="1">
    <location>
        <begin position="502"/>
        <end position="566"/>
    </location>
</feature>
<name>A0AB34IHD4_PRYPA</name>
<feature type="region of interest" description="Disordered" evidence="1">
    <location>
        <begin position="168"/>
        <end position="203"/>
    </location>
</feature>